<comment type="function">
    <text evidence="8">Claudins function as major constituents of the tight junction complexes that regulate the permeability of epithelia.</text>
</comment>
<evidence type="ECO:0000256" key="8">
    <source>
        <dbReference type="RuleBase" id="RU060637"/>
    </source>
</evidence>
<dbReference type="RefSeq" id="XP_012671927.1">
    <property type="nucleotide sequence ID" value="XM_012816473.3"/>
</dbReference>
<keyword evidence="7 8" id="KW-0472">Membrane</keyword>
<dbReference type="InterPro" id="IPR017974">
    <property type="entry name" value="Claudin_CS"/>
</dbReference>
<evidence type="ECO:0000256" key="3">
    <source>
        <dbReference type="ARBA" id="ARBA00022475"/>
    </source>
</evidence>
<dbReference type="KEGG" id="char:105890448"/>
<name>A0A6P3VHE6_CLUHA</name>
<dbReference type="FunFam" id="1.20.140.150:FF:000001">
    <property type="entry name" value="Claudin"/>
    <property type="match status" value="1"/>
</dbReference>
<feature type="transmembrane region" description="Helical" evidence="8">
    <location>
        <begin position="6"/>
        <end position="22"/>
    </location>
</feature>
<evidence type="ECO:0000313" key="10">
    <source>
        <dbReference type="RefSeq" id="XP_012671927.1"/>
    </source>
</evidence>
<dbReference type="GO" id="GO:0005886">
    <property type="term" value="C:plasma membrane"/>
    <property type="evidence" value="ECO:0007669"/>
    <property type="project" value="UniProtKB-SubCell"/>
</dbReference>
<dbReference type="Pfam" id="PF00822">
    <property type="entry name" value="PMP22_Claudin"/>
    <property type="match status" value="1"/>
</dbReference>
<feature type="transmembrane region" description="Helical" evidence="8">
    <location>
        <begin position="182"/>
        <end position="203"/>
    </location>
</feature>
<keyword evidence="2 8" id="KW-0796">Tight junction</keyword>
<keyword evidence="6 8" id="KW-1133">Transmembrane helix</keyword>
<dbReference type="PRINTS" id="PR01077">
    <property type="entry name" value="CLAUDIN"/>
</dbReference>
<dbReference type="Gene3D" id="1.20.140.150">
    <property type="match status" value="1"/>
</dbReference>
<dbReference type="Proteomes" id="UP000515152">
    <property type="component" value="Chromosome 8"/>
</dbReference>
<evidence type="ECO:0000313" key="9">
    <source>
        <dbReference type="Proteomes" id="UP000515152"/>
    </source>
</evidence>
<dbReference type="GO" id="GO:0005198">
    <property type="term" value="F:structural molecule activity"/>
    <property type="evidence" value="ECO:0007669"/>
    <property type="project" value="InterPro"/>
</dbReference>
<evidence type="ECO:0000256" key="4">
    <source>
        <dbReference type="ARBA" id="ARBA00022692"/>
    </source>
</evidence>
<sequence>MSLPVTYVALFISVIFFILVLKTRKCQQLLAFVVALIGFLGTVLTCALPIWKVTAYVSGNIVTAQVLWEGLWVNCLLHSTGHRQCKAYDSLLAVPEDLQAARAPMCISIAVGVAAIFLSMLGARCTNSYRNENITKALMVPLVGIVFMAAGVLCIATVSWSAHVTITGFYNPLATEGRRGELGAAIYVGWVSGFLLFLGGGMLRRTYRCC</sequence>
<dbReference type="OrthoDB" id="8830244at2759"/>
<evidence type="ECO:0000256" key="7">
    <source>
        <dbReference type="ARBA" id="ARBA00023136"/>
    </source>
</evidence>
<dbReference type="PANTHER" id="PTHR12002">
    <property type="entry name" value="CLAUDIN"/>
    <property type="match status" value="1"/>
</dbReference>
<comment type="caution">
    <text evidence="8">Lacks conserved residue(s) required for the propagation of feature annotation.</text>
</comment>
<evidence type="ECO:0000256" key="5">
    <source>
        <dbReference type="ARBA" id="ARBA00022949"/>
    </source>
</evidence>
<evidence type="ECO:0000256" key="2">
    <source>
        <dbReference type="ARBA" id="ARBA00022427"/>
    </source>
</evidence>
<accession>A0A6P3VHE6</accession>
<feature type="transmembrane region" description="Helical" evidence="8">
    <location>
        <begin position="29"/>
        <end position="51"/>
    </location>
</feature>
<evidence type="ECO:0000256" key="6">
    <source>
        <dbReference type="ARBA" id="ARBA00022989"/>
    </source>
</evidence>
<dbReference type="InterPro" id="IPR004031">
    <property type="entry name" value="PMP22/EMP/MP20/Claudin"/>
</dbReference>
<dbReference type="GeneID" id="105890448"/>
<comment type="subcellular location">
    <subcellularLocation>
        <location evidence="8">Cell junction</location>
        <location evidence="8">Tight junction</location>
    </subcellularLocation>
    <subcellularLocation>
        <location evidence="8">Cell membrane</location>
        <topology evidence="8">Multi-pass membrane protein</topology>
    </subcellularLocation>
</comment>
<feature type="transmembrane region" description="Helical" evidence="8">
    <location>
        <begin position="137"/>
        <end position="162"/>
    </location>
</feature>
<dbReference type="InterPro" id="IPR006187">
    <property type="entry name" value="Claudin"/>
</dbReference>
<protein>
    <recommendedName>
        <fullName evidence="8">Claudin</fullName>
    </recommendedName>
</protein>
<keyword evidence="4 8" id="KW-0812">Transmembrane</keyword>
<gene>
    <name evidence="10" type="primary">LOC105890448</name>
</gene>
<keyword evidence="9" id="KW-1185">Reference proteome</keyword>
<keyword evidence="5 8" id="KW-0965">Cell junction</keyword>
<dbReference type="PROSITE" id="PS01346">
    <property type="entry name" value="CLAUDIN"/>
    <property type="match status" value="1"/>
</dbReference>
<evidence type="ECO:0000256" key="1">
    <source>
        <dbReference type="ARBA" id="ARBA00008295"/>
    </source>
</evidence>
<comment type="similarity">
    <text evidence="1 8">Belongs to the claudin family.</text>
</comment>
<keyword evidence="3 8" id="KW-1003">Cell membrane</keyword>
<proteinExistence type="inferred from homology"/>
<dbReference type="AlphaFoldDB" id="A0A6P3VHE6"/>
<dbReference type="GO" id="GO:0005923">
    <property type="term" value="C:bicellular tight junction"/>
    <property type="evidence" value="ECO:0007669"/>
    <property type="project" value="UniProtKB-SubCell"/>
</dbReference>
<reference evidence="10" key="1">
    <citation type="submission" date="2025-08" db="UniProtKB">
        <authorList>
            <consortium name="RefSeq"/>
        </authorList>
    </citation>
    <scope>IDENTIFICATION</scope>
</reference>
<feature type="transmembrane region" description="Helical" evidence="8">
    <location>
        <begin position="101"/>
        <end position="125"/>
    </location>
</feature>
<organism evidence="9 10">
    <name type="scientific">Clupea harengus</name>
    <name type="common">Atlantic herring</name>
    <dbReference type="NCBI Taxonomy" id="7950"/>
    <lineage>
        <taxon>Eukaryota</taxon>
        <taxon>Metazoa</taxon>
        <taxon>Chordata</taxon>
        <taxon>Craniata</taxon>
        <taxon>Vertebrata</taxon>
        <taxon>Euteleostomi</taxon>
        <taxon>Actinopterygii</taxon>
        <taxon>Neopterygii</taxon>
        <taxon>Teleostei</taxon>
        <taxon>Clupei</taxon>
        <taxon>Clupeiformes</taxon>
        <taxon>Clupeoidei</taxon>
        <taxon>Clupeidae</taxon>
        <taxon>Clupea</taxon>
    </lineage>
</organism>